<accession>A0A1I3QHD7</accession>
<dbReference type="InterPro" id="IPR003661">
    <property type="entry name" value="HisK_dim/P_dom"/>
</dbReference>
<keyword evidence="9" id="KW-0067">ATP-binding</keyword>
<evidence type="ECO:0000256" key="7">
    <source>
        <dbReference type="ARBA" id="ARBA00022741"/>
    </source>
</evidence>
<evidence type="ECO:0000256" key="3">
    <source>
        <dbReference type="ARBA" id="ARBA00012438"/>
    </source>
</evidence>
<dbReference type="STRING" id="1576369.SAMN05421753_11874"/>
<dbReference type="Gene3D" id="3.30.565.10">
    <property type="entry name" value="Histidine kinase-like ATPase, C-terminal domain"/>
    <property type="match status" value="1"/>
</dbReference>
<evidence type="ECO:0000313" key="17">
    <source>
        <dbReference type="EMBL" id="SFJ32747.1"/>
    </source>
</evidence>
<evidence type="ECO:0000256" key="4">
    <source>
        <dbReference type="ARBA" id="ARBA00022553"/>
    </source>
</evidence>
<dbReference type="InterPro" id="IPR013656">
    <property type="entry name" value="PAS_4"/>
</dbReference>
<dbReference type="PROSITE" id="PS50109">
    <property type="entry name" value="HIS_KIN"/>
    <property type="match status" value="1"/>
</dbReference>
<keyword evidence="10 14" id="KW-1133">Transmembrane helix</keyword>
<dbReference type="PROSITE" id="PS50112">
    <property type="entry name" value="PAS"/>
    <property type="match status" value="1"/>
</dbReference>
<keyword evidence="11" id="KW-0902">Two-component regulatory system</keyword>
<dbReference type="Gene3D" id="6.10.250.2580">
    <property type="match status" value="1"/>
</dbReference>
<dbReference type="SMART" id="SM00388">
    <property type="entry name" value="HisKA"/>
    <property type="match status" value="1"/>
</dbReference>
<evidence type="ECO:0000256" key="1">
    <source>
        <dbReference type="ARBA" id="ARBA00000085"/>
    </source>
</evidence>
<evidence type="ECO:0000256" key="14">
    <source>
        <dbReference type="SAM" id="Phobius"/>
    </source>
</evidence>
<feature type="transmembrane region" description="Helical" evidence="14">
    <location>
        <begin position="16"/>
        <end position="34"/>
    </location>
</feature>
<dbReference type="Pfam" id="PF02518">
    <property type="entry name" value="HATPase_c"/>
    <property type="match status" value="1"/>
</dbReference>
<evidence type="ECO:0000256" key="12">
    <source>
        <dbReference type="ARBA" id="ARBA00023136"/>
    </source>
</evidence>
<dbReference type="Pfam" id="PF08448">
    <property type="entry name" value="PAS_4"/>
    <property type="match status" value="1"/>
</dbReference>
<keyword evidence="12 14" id="KW-0472">Membrane</keyword>
<proteinExistence type="predicted"/>
<dbReference type="InterPro" id="IPR003594">
    <property type="entry name" value="HATPase_dom"/>
</dbReference>
<dbReference type="InterPro" id="IPR035965">
    <property type="entry name" value="PAS-like_dom_sf"/>
</dbReference>
<dbReference type="RefSeq" id="WP_092054862.1">
    <property type="nucleotide sequence ID" value="NZ_FOQD01000018.1"/>
</dbReference>
<evidence type="ECO:0000256" key="11">
    <source>
        <dbReference type="ARBA" id="ARBA00023012"/>
    </source>
</evidence>
<dbReference type="PANTHER" id="PTHR43065:SF46">
    <property type="entry name" value="C4-DICARBOXYLATE TRANSPORT SENSOR PROTEIN DCTB"/>
    <property type="match status" value="1"/>
</dbReference>
<comment type="catalytic activity">
    <reaction evidence="1">
        <text>ATP + protein L-histidine = ADP + protein N-phospho-L-histidine.</text>
        <dbReference type="EC" id="2.7.13.3"/>
    </reaction>
</comment>
<dbReference type="SUPFAM" id="SSF47384">
    <property type="entry name" value="Homodimeric domain of signal transducing histidine kinase"/>
    <property type="match status" value="1"/>
</dbReference>
<keyword evidence="5" id="KW-0808">Transferase</keyword>
<sequence>MSVETEKLVQGLGRRYLGVLALVAALLLVDQAVLQPLLIRLNGFGPVINLAGRQRMLSQRMTKDMLAIARERDAAAHWVAELKESLANWEAVHQGLQSGNAQLQLPGTKNGAIQVQFKKIEPHFTAMKTAVEQELSKDNSDAAALAIMLEHEPHYLNIMDAIVRLFETEAQAQVRSLRLLGLAAILAVLGLMAGLWQIVIKPATDLIRAQMARLTASEERFRLLIERMHDGLAVFTSDGKIRYVNNRFAEILQRDRVDLLDASIQNFTSGKHLQNFLQHLSGVWRMTDSAWELGWELPDHRECVTLAAFGRTQGDTGNEQLSFLIITDITELKSAERELRDARDDLERRVAIRTQELTESNQALAREVAERQSVEERNKQLQSELAHAARVTALGQFATGLAHEINQPLGAITNFAEVLNLTLEQPSPSSDVLKQTAGRIRDAALRAGQIVGRMRNFLKPKPAQRTAVSFNQLVEEVLEICSVEIRMQRVVVENHLSQSAGVQVCVDPIQIQQVLVNLLHNAAQAMSSNTTPRQLRLQSRLQNGEVLIDVEDSGAGFPADMLQSEIVSFRSTKAEGLGMGLAISQSLIAAHQGQFWIQNLQPTGARVGFSLPIAETVS</sequence>
<dbReference type="Gene3D" id="3.30.450.20">
    <property type="entry name" value="PAS domain"/>
    <property type="match status" value="1"/>
</dbReference>
<keyword evidence="7" id="KW-0547">Nucleotide-binding</keyword>
<evidence type="ECO:0000256" key="2">
    <source>
        <dbReference type="ARBA" id="ARBA00004141"/>
    </source>
</evidence>
<evidence type="ECO:0000256" key="10">
    <source>
        <dbReference type="ARBA" id="ARBA00022989"/>
    </source>
</evidence>
<dbReference type="NCBIfam" id="TIGR00229">
    <property type="entry name" value="sensory_box"/>
    <property type="match status" value="1"/>
</dbReference>
<evidence type="ECO:0000259" key="16">
    <source>
        <dbReference type="PROSITE" id="PS50112"/>
    </source>
</evidence>
<keyword evidence="8 17" id="KW-0418">Kinase</keyword>
<keyword evidence="18" id="KW-1185">Reference proteome</keyword>
<dbReference type="InterPro" id="IPR000014">
    <property type="entry name" value="PAS"/>
</dbReference>
<dbReference type="InterPro" id="IPR004358">
    <property type="entry name" value="Sig_transdc_His_kin-like_C"/>
</dbReference>
<dbReference type="SUPFAM" id="SSF55785">
    <property type="entry name" value="PYP-like sensor domain (PAS domain)"/>
    <property type="match status" value="1"/>
</dbReference>
<dbReference type="Proteomes" id="UP000199518">
    <property type="component" value="Unassembled WGS sequence"/>
</dbReference>
<dbReference type="InterPro" id="IPR036890">
    <property type="entry name" value="HATPase_C_sf"/>
</dbReference>
<dbReference type="GO" id="GO:0016020">
    <property type="term" value="C:membrane"/>
    <property type="evidence" value="ECO:0007669"/>
    <property type="project" value="UniProtKB-SubCell"/>
</dbReference>
<gene>
    <name evidence="17" type="ORF">SAMN05421753_11874</name>
</gene>
<keyword evidence="13" id="KW-0175">Coiled coil</keyword>
<dbReference type="GO" id="GO:0000155">
    <property type="term" value="F:phosphorelay sensor kinase activity"/>
    <property type="evidence" value="ECO:0007669"/>
    <property type="project" value="InterPro"/>
</dbReference>
<dbReference type="Pfam" id="PF13675">
    <property type="entry name" value="PilJ"/>
    <property type="match status" value="1"/>
</dbReference>
<dbReference type="InterPro" id="IPR036097">
    <property type="entry name" value="HisK_dim/P_sf"/>
</dbReference>
<dbReference type="InterPro" id="IPR005467">
    <property type="entry name" value="His_kinase_dom"/>
</dbReference>
<dbReference type="SMART" id="SM00091">
    <property type="entry name" value="PAS"/>
    <property type="match status" value="1"/>
</dbReference>
<keyword evidence="4" id="KW-0597">Phosphoprotein</keyword>
<dbReference type="PRINTS" id="PR00344">
    <property type="entry name" value="BCTRLSENSOR"/>
</dbReference>
<dbReference type="AlphaFoldDB" id="A0A1I3QHD7"/>
<reference evidence="18" key="1">
    <citation type="submission" date="2016-10" db="EMBL/GenBank/DDBJ databases">
        <authorList>
            <person name="Varghese N."/>
            <person name="Submissions S."/>
        </authorList>
    </citation>
    <scope>NUCLEOTIDE SEQUENCE [LARGE SCALE GENOMIC DNA]</scope>
    <source>
        <strain evidence="18">DSM 26348</strain>
    </source>
</reference>
<feature type="transmembrane region" description="Helical" evidence="14">
    <location>
        <begin position="179"/>
        <end position="199"/>
    </location>
</feature>
<dbReference type="EC" id="2.7.13.3" evidence="3"/>
<evidence type="ECO:0000259" key="15">
    <source>
        <dbReference type="PROSITE" id="PS50109"/>
    </source>
</evidence>
<dbReference type="InterPro" id="IPR029095">
    <property type="entry name" value="NarX-like_N"/>
</dbReference>
<evidence type="ECO:0000313" key="18">
    <source>
        <dbReference type="Proteomes" id="UP000199518"/>
    </source>
</evidence>
<evidence type="ECO:0000256" key="13">
    <source>
        <dbReference type="SAM" id="Coils"/>
    </source>
</evidence>
<evidence type="ECO:0000256" key="5">
    <source>
        <dbReference type="ARBA" id="ARBA00022679"/>
    </source>
</evidence>
<feature type="domain" description="PAS" evidence="16">
    <location>
        <begin position="217"/>
        <end position="261"/>
    </location>
</feature>
<dbReference type="EMBL" id="FOQD01000018">
    <property type="protein sequence ID" value="SFJ32747.1"/>
    <property type="molecule type" value="Genomic_DNA"/>
</dbReference>
<name>A0A1I3QHD7_9PLAN</name>
<dbReference type="SUPFAM" id="SSF55874">
    <property type="entry name" value="ATPase domain of HSP90 chaperone/DNA topoisomerase II/histidine kinase"/>
    <property type="match status" value="1"/>
</dbReference>
<evidence type="ECO:0000256" key="8">
    <source>
        <dbReference type="ARBA" id="ARBA00022777"/>
    </source>
</evidence>
<dbReference type="CDD" id="cd00130">
    <property type="entry name" value="PAS"/>
    <property type="match status" value="1"/>
</dbReference>
<dbReference type="PANTHER" id="PTHR43065">
    <property type="entry name" value="SENSOR HISTIDINE KINASE"/>
    <property type="match status" value="1"/>
</dbReference>
<dbReference type="SMART" id="SM00387">
    <property type="entry name" value="HATPase_c"/>
    <property type="match status" value="1"/>
</dbReference>
<dbReference type="GO" id="GO:0005524">
    <property type="term" value="F:ATP binding"/>
    <property type="evidence" value="ECO:0007669"/>
    <property type="project" value="UniProtKB-KW"/>
</dbReference>
<organism evidence="17 18">
    <name type="scientific">Planctomicrobium piriforme</name>
    <dbReference type="NCBI Taxonomy" id="1576369"/>
    <lineage>
        <taxon>Bacteria</taxon>
        <taxon>Pseudomonadati</taxon>
        <taxon>Planctomycetota</taxon>
        <taxon>Planctomycetia</taxon>
        <taxon>Planctomycetales</taxon>
        <taxon>Planctomycetaceae</taxon>
        <taxon>Planctomicrobium</taxon>
    </lineage>
</organism>
<feature type="domain" description="Histidine kinase" evidence="15">
    <location>
        <begin position="400"/>
        <end position="615"/>
    </location>
</feature>
<evidence type="ECO:0000256" key="9">
    <source>
        <dbReference type="ARBA" id="ARBA00022840"/>
    </source>
</evidence>
<feature type="coiled-coil region" evidence="13">
    <location>
        <begin position="329"/>
        <end position="391"/>
    </location>
</feature>
<protein>
    <recommendedName>
        <fullName evidence="3">histidine kinase</fullName>
        <ecNumber evidence="3">2.7.13.3</ecNumber>
    </recommendedName>
</protein>
<dbReference type="OrthoDB" id="7568856at2"/>
<dbReference type="CDD" id="cd00082">
    <property type="entry name" value="HisKA"/>
    <property type="match status" value="1"/>
</dbReference>
<evidence type="ECO:0000256" key="6">
    <source>
        <dbReference type="ARBA" id="ARBA00022692"/>
    </source>
</evidence>
<keyword evidence="6 14" id="KW-0812">Transmembrane</keyword>
<comment type="subcellular location">
    <subcellularLocation>
        <location evidence="2">Membrane</location>
        <topology evidence="2">Multi-pass membrane protein</topology>
    </subcellularLocation>
</comment>
<dbReference type="Pfam" id="PF00512">
    <property type="entry name" value="HisKA"/>
    <property type="match status" value="1"/>
</dbReference>
<dbReference type="Gene3D" id="1.10.287.130">
    <property type="match status" value="1"/>
</dbReference>